<evidence type="ECO:0000256" key="1">
    <source>
        <dbReference type="ARBA" id="ARBA00001946"/>
    </source>
</evidence>
<dbReference type="InterPro" id="IPR052155">
    <property type="entry name" value="Biofilm_reg_signaling"/>
</dbReference>
<evidence type="ECO:0000256" key="6">
    <source>
        <dbReference type="ARBA" id="ARBA00022692"/>
    </source>
</evidence>
<dbReference type="GO" id="GO:0016301">
    <property type="term" value="F:kinase activity"/>
    <property type="evidence" value="ECO:0007669"/>
    <property type="project" value="UniProtKB-KW"/>
</dbReference>
<dbReference type="InterPro" id="IPR029787">
    <property type="entry name" value="Nucleotide_cyclase"/>
</dbReference>
<organism evidence="18 19">
    <name type="scientific">Marinobacter excellens LAMA 842</name>
    <dbReference type="NCBI Taxonomy" id="1306954"/>
    <lineage>
        <taxon>Bacteria</taxon>
        <taxon>Pseudomonadati</taxon>
        <taxon>Pseudomonadota</taxon>
        <taxon>Gammaproteobacteria</taxon>
        <taxon>Pseudomonadales</taxon>
        <taxon>Marinobacteraceae</taxon>
        <taxon>Marinobacter</taxon>
    </lineage>
</organism>
<dbReference type="GO" id="GO:0005524">
    <property type="term" value="F:ATP binding"/>
    <property type="evidence" value="ECO:0007669"/>
    <property type="project" value="UniProtKB-KW"/>
</dbReference>
<keyword evidence="6 13" id="KW-0812">Transmembrane</keyword>
<accession>A0A137SG39</accession>
<dbReference type="EMBL" id="LOCO01000005">
    <property type="protein sequence ID" value="KXO10729.1"/>
    <property type="molecule type" value="Genomic_DNA"/>
</dbReference>
<dbReference type="Pfam" id="PF02743">
    <property type="entry name" value="dCache_1"/>
    <property type="match status" value="1"/>
</dbReference>
<dbReference type="PATRIC" id="fig|1306954.6.peg.2390"/>
<dbReference type="Gene3D" id="3.30.450.20">
    <property type="entry name" value="PAS domain"/>
    <property type="match status" value="3"/>
</dbReference>
<proteinExistence type="predicted"/>
<dbReference type="SUPFAM" id="SSF55073">
    <property type="entry name" value="Nucleotide cyclase"/>
    <property type="match status" value="1"/>
</dbReference>
<dbReference type="SUPFAM" id="SSF55785">
    <property type="entry name" value="PYP-like sensor domain (PAS domain)"/>
    <property type="match status" value="2"/>
</dbReference>
<dbReference type="Gene3D" id="3.30.70.270">
    <property type="match status" value="1"/>
</dbReference>
<dbReference type="InterPro" id="IPR033479">
    <property type="entry name" value="dCache_1"/>
</dbReference>
<dbReference type="GO" id="GO:0005886">
    <property type="term" value="C:plasma membrane"/>
    <property type="evidence" value="ECO:0007669"/>
    <property type="project" value="UniProtKB-SubCell"/>
</dbReference>
<dbReference type="InterPro" id="IPR013767">
    <property type="entry name" value="PAS_fold"/>
</dbReference>
<evidence type="ECO:0000256" key="4">
    <source>
        <dbReference type="ARBA" id="ARBA00022553"/>
    </source>
</evidence>
<dbReference type="CDD" id="cd18774">
    <property type="entry name" value="PDC2_HK_sensor"/>
    <property type="match status" value="1"/>
</dbReference>
<evidence type="ECO:0000256" key="13">
    <source>
        <dbReference type="SAM" id="Phobius"/>
    </source>
</evidence>
<feature type="domain" description="GGDEF" evidence="16">
    <location>
        <begin position="644"/>
        <end position="777"/>
    </location>
</feature>
<dbReference type="SUPFAM" id="SSF103190">
    <property type="entry name" value="Sensory domain-like"/>
    <property type="match status" value="1"/>
</dbReference>
<dbReference type="InterPro" id="IPR000160">
    <property type="entry name" value="GGDEF_dom"/>
</dbReference>
<dbReference type="SMART" id="SM00267">
    <property type="entry name" value="GGDEF"/>
    <property type="match status" value="1"/>
</dbReference>
<evidence type="ECO:0000256" key="11">
    <source>
        <dbReference type="ARBA" id="ARBA00023012"/>
    </source>
</evidence>
<evidence type="ECO:0000313" key="19">
    <source>
        <dbReference type="Proteomes" id="UP000070282"/>
    </source>
</evidence>
<dbReference type="PROSITE" id="PS50112">
    <property type="entry name" value="PAS"/>
    <property type="match status" value="1"/>
</dbReference>
<dbReference type="EMBL" id="LOCO01000003">
    <property type="protein sequence ID" value="KXO11393.1"/>
    <property type="molecule type" value="Genomic_DNA"/>
</dbReference>
<evidence type="ECO:0000259" key="14">
    <source>
        <dbReference type="PROSITE" id="PS50112"/>
    </source>
</evidence>
<dbReference type="NCBIfam" id="TIGR00254">
    <property type="entry name" value="GGDEF"/>
    <property type="match status" value="1"/>
</dbReference>
<dbReference type="InterPro" id="IPR035965">
    <property type="entry name" value="PAS-like_dom_sf"/>
</dbReference>
<evidence type="ECO:0000313" key="18">
    <source>
        <dbReference type="EMBL" id="KXO11393.1"/>
    </source>
</evidence>
<reference evidence="19" key="1">
    <citation type="submission" date="2015-12" db="EMBL/GenBank/DDBJ databases">
        <authorList>
            <person name="Lima A."/>
            <person name="Farahani Zayas N."/>
            <person name="Castro Da Silva M.A."/>
            <person name="Cabral A."/>
            <person name="Pessatti M.L."/>
        </authorList>
    </citation>
    <scope>NUCLEOTIDE SEQUENCE [LARGE SCALE GENOMIC DNA]</scope>
    <source>
        <strain evidence="19">LAMA 842</strain>
    </source>
</reference>
<keyword evidence="8" id="KW-0418">Kinase</keyword>
<feature type="transmembrane region" description="Helical" evidence="13">
    <location>
        <begin position="287"/>
        <end position="306"/>
    </location>
</feature>
<keyword evidence="5" id="KW-0808">Transferase</keyword>
<dbReference type="InterPro" id="IPR000014">
    <property type="entry name" value="PAS"/>
</dbReference>
<dbReference type="GO" id="GO:0006355">
    <property type="term" value="P:regulation of DNA-templated transcription"/>
    <property type="evidence" value="ECO:0007669"/>
    <property type="project" value="InterPro"/>
</dbReference>
<dbReference type="NCBIfam" id="TIGR00229">
    <property type="entry name" value="sensory_box"/>
    <property type="match status" value="1"/>
</dbReference>
<dbReference type="Pfam" id="PF00989">
    <property type="entry name" value="PAS"/>
    <property type="match status" value="1"/>
</dbReference>
<dbReference type="CDD" id="cd00130">
    <property type="entry name" value="PAS"/>
    <property type="match status" value="1"/>
</dbReference>
<dbReference type="Pfam" id="PF00990">
    <property type="entry name" value="GGDEF"/>
    <property type="match status" value="1"/>
</dbReference>
<evidence type="ECO:0000256" key="7">
    <source>
        <dbReference type="ARBA" id="ARBA00022741"/>
    </source>
</evidence>
<name>A0A137SG39_9GAMM</name>
<keyword evidence="9" id="KW-0067">ATP-binding</keyword>
<dbReference type="PANTHER" id="PTHR44757:SF4">
    <property type="entry name" value="DIGUANYLATE CYCLASE DGCE-RELATED"/>
    <property type="match status" value="1"/>
</dbReference>
<feature type="domain" description="PAC" evidence="15">
    <location>
        <begin position="437"/>
        <end position="489"/>
    </location>
</feature>
<dbReference type="Pfam" id="PF08448">
    <property type="entry name" value="PAS_4"/>
    <property type="match status" value="1"/>
</dbReference>
<evidence type="ECO:0000259" key="15">
    <source>
        <dbReference type="PROSITE" id="PS50113"/>
    </source>
</evidence>
<evidence type="ECO:0000313" key="17">
    <source>
        <dbReference type="EMBL" id="KXO10729.1"/>
    </source>
</evidence>
<keyword evidence="12 13" id="KW-0472">Membrane</keyword>
<comment type="cofactor">
    <cofactor evidence="1">
        <name>Mg(2+)</name>
        <dbReference type="ChEBI" id="CHEBI:18420"/>
    </cofactor>
</comment>
<dbReference type="InterPro" id="IPR043128">
    <property type="entry name" value="Rev_trsase/Diguanyl_cyclase"/>
</dbReference>
<dbReference type="Proteomes" id="UP000070282">
    <property type="component" value="Unassembled WGS sequence"/>
</dbReference>
<dbReference type="PROSITE" id="PS50887">
    <property type="entry name" value="GGDEF"/>
    <property type="match status" value="1"/>
</dbReference>
<sequence length="784" mass="87402">MIKLWFSSLANRAVALVVAFVLVTAVVVASVSSALSRAELEHQAHQQVEVIVGMVAGDLDQKLALRRDVLSHVATEILASDALLQNRARVVLRQQASLLRLFDALLIIDATGELLAANPRDDLIPGFNASERPYFKAVSSQLVPIISEPYLTHIDGEPGVMIAAPLFDHRKRFAGMIGGLILLNGDNFMRDFSSIRVGDAGYLRLITRRGVVLADGSDGRVMSPVDARQSSVARAMEGFEGSLRDASAGESPTINAYRQMVQVPWFVAAVWPEADAFASVNRMRDSFSWTLLLVLVLLVPLAFWFFHRLLRPLRDLSVQIYQRHTGERQMPVSEIGGREIRNVARVFNMVRHERDEILRSLAEREAFFRSLTQDAPIGIVHSNILGRIEFVNPALLNILGETAEQLAQQYLISRVAGEDRVTAMVGWRRALTRRRFYRGRLRLLTTRSPGYVWVDTMTSVVDLPDQALGTITIVRDVTQEMRFEKALREEQQRADSILDVLQEGVLMVDKAGLVRYANDAAGEFLALGDDCIGKNFFETVTFRYDNHKMEPEEFQEGEEIDNRYVTLENSQSQVYDIDLTMLHLRRGEHEERLVFVLRDDSERRREEERLSWEATHDALTQLVNRRAFTAALLKALAEAPHQATPAVLMMIDLDHFKPVNDQGGHLVGDDLLKRLADLFQSAVRQSDTVARLGGDEFAVLLPGCGLDRAEALAENLRSRVEALKVQHDGRSFGVTVSIGLTPVSAGDSGPREVMARADEGCYIAKSRGRNAVVSVPAPPDDTGL</sequence>
<dbReference type="AlphaFoldDB" id="A0A137SG39"/>
<feature type="domain" description="PAS" evidence="14">
    <location>
        <begin position="364"/>
        <end position="434"/>
    </location>
</feature>
<evidence type="ECO:0000256" key="8">
    <source>
        <dbReference type="ARBA" id="ARBA00022777"/>
    </source>
</evidence>
<evidence type="ECO:0000256" key="2">
    <source>
        <dbReference type="ARBA" id="ARBA00004651"/>
    </source>
</evidence>
<keyword evidence="4" id="KW-0597">Phosphoprotein</keyword>
<dbReference type="CDD" id="cd01949">
    <property type="entry name" value="GGDEF"/>
    <property type="match status" value="1"/>
</dbReference>
<evidence type="ECO:0000256" key="3">
    <source>
        <dbReference type="ARBA" id="ARBA00022475"/>
    </source>
</evidence>
<keyword evidence="19" id="KW-1185">Reference proteome</keyword>
<evidence type="ECO:0000256" key="10">
    <source>
        <dbReference type="ARBA" id="ARBA00022989"/>
    </source>
</evidence>
<evidence type="ECO:0000256" key="9">
    <source>
        <dbReference type="ARBA" id="ARBA00022840"/>
    </source>
</evidence>
<gene>
    <name evidence="17" type="ORF">J122_1345</name>
    <name evidence="18" type="ORF">J122_838</name>
</gene>
<keyword evidence="11" id="KW-0902">Two-component regulatory system</keyword>
<evidence type="ECO:0000259" key="16">
    <source>
        <dbReference type="PROSITE" id="PS50887"/>
    </source>
</evidence>
<evidence type="ECO:0000256" key="12">
    <source>
        <dbReference type="ARBA" id="ARBA00023136"/>
    </source>
</evidence>
<dbReference type="InterPro" id="IPR013656">
    <property type="entry name" value="PAS_4"/>
</dbReference>
<keyword evidence="7" id="KW-0547">Nucleotide-binding</keyword>
<dbReference type="SMART" id="SM00091">
    <property type="entry name" value="PAS"/>
    <property type="match status" value="2"/>
</dbReference>
<evidence type="ECO:0008006" key="20">
    <source>
        <dbReference type="Google" id="ProtNLM"/>
    </source>
</evidence>
<reference evidence="18" key="2">
    <citation type="submission" date="2015-12" db="EMBL/GenBank/DDBJ databases">
        <authorList>
            <person name="Shamseldin A."/>
            <person name="Moawad H."/>
            <person name="Abd El-Rahim W.M."/>
            <person name="Sadowsky M.J."/>
        </authorList>
    </citation>
    <scope>NUCLEOTIDE SEQUENCE [LARGE SCALE GENOMIC DNA]</scope>
    <source>
        <strain evidence="18">LAMA 842</strain>
    </source>
</reference>
<dbReference type="PROSITE" id="PS50113">
    <property type="entry name" value="PAC"/>
    <property type="match status" value="1"/>
</dbReference>
<dbReference type="InterPro" id="IPR000700">
    <property type="entry name" value="PAS-assoc_C"/>
</dbReference>
<dbReference type="Gene3D" id="6.10.340.10">
    <property type="match status" value="1"/>
</dbReference>
<comment type="subcellular location">
    <subcellularLocation>
        <location evidence="2">Cell membrane</location>
        <topology evidence="2">Multi-pass membrane protein</topology>
    </subcellularLocation>
</comment>
<dbReference type="CDD" id="cd12914">
    <property type="entry name" value="PDC1_DGC_like"/>
    <property type="match status" value="1"/>
</dbReference>
<dbReference type="RefSeq" id="WP_227510088.1">
    <property type="nucleotide sequence ID" value="NZ_LOCO01000003.1"/>
</dbReference>
<protein>
    <recommendedName>
        <fullName evidence="20">Diguanylate cyclase</fullName>
    </recommendedName>
</protein>
<evidence type="ECO:0000256" key="5">
    <source>
        <dbReference type="ARBA" id="ARBA00022679"/>
    </source>
</evidence>
<keyword evidence="10 13" id="KW-1133">Transmembrane helix</keyword>
<dbReference type="FunFam" id="3.30.70.270:FF:000001">
    <property type="entry name" value="Diguanylate cyclase domain protein"/>
    <property type="match status" value="1"/>
</dbReference>
<dbReference type="InterPro" id="IPR029151">
    <property type="entry name" value="Sensor-like_sf"/>
</dbReference>
<dbReference type="PANTHER" id="PTHR44757">
    <property type="entry name" value="DIGUANYLATE CYCLASE DGCP"/>
    <property type="match status" value="1"/>
</dbReference>
<dbReference type="GO" id="GO:0000160">
    <property type="term" value="P:phosphorelay signal transduction system"/>
    <property type="evidence" value="ECO:0007669"/>
    <property type="project" value="UniProtKB-KW"/>
</dbReference>
<comment type="caution">
    <text evidence="18">The sequence shown here is derived from an EMBL/GenBank/DDBJ whole genome shotgun (WGS) entry which is preliminary data.</text>
</comment>
<keyword evidence="3" id="KW-1003">Cell membrane</keyword>